<dbReference type="PROSITE" id="PS52016">
    <property type="entry name" value="TONB_DEPENDENT_REC_3"/>
    <property type="match status" value="1"/>
</dbReference>
<dbReference type="RefSeq" id="WP_170067504.1">
    <property type="nucleotide sequence ID" value="NZ_PTJC01000005.1"/>
</dbReference>
<protein>
    <submittedName>
        <fullName evidence="9">TonB-linked SusC/RagA family outer membrane protein</fullName>
    </submittedName>
</protein>
<evidence type="ECO:0000256" key="3">
    <source>
        <dbReference type="ARBA" id="ARBA00022452"/>
    </source>
</evidence>
<evidence type="ECO:0000256" key="1">
    <source>
        <dbReference type="ARBA" id="ARBA00004571"/>
    </source>
</evidence>
<comment type="caution">
    <text evidence="9">The sequence shown here is derived from an EMBL/GenBank/DDBJ whole genome shotgun (WGS) entry which is preliminary data.</text>
</comment>
<dbReference type="SUPFAM" id="SSF56935">
    <property type="entry name" value="Porins"/>
    <property type="match status" value="1"/>
</dbReference>
<evidence type="ECO:0000256" key="6">
    <source>
        <dbReference type="ARBA" id="ARBA00023237"/>
    </source>
</evidence>
<sequence>MKYTIRTSLSTGRRPFSLILVLFVASLCFGVNVAAQQTAVTGTVTDEGGIPLPGVTIRVEGTTSGTTTDVDGNYAITTTPDGALTFSFLGYQRRTIEVNGRSQIDVTMNEEISQLDEVVVTGYATIKRSDLVTAHTSLDTEDLERTVNPTLEQALQGRAAGVQVTQNTGQPGGGISVNIRGISTINGNTQPLYVVDGVQIQVDQIEGSAQNAANPLSGINPSDIASMEVLTGPVAASLYGSRATNGVVVITTKSGQAGRTNINYNFAYSQQERPDYLDVMNLSEYAAMAKEYTAIEGGTLPGEFEDPSLLGAGTNWQEELFNNASMFKHNLSVSGGNDKTTFYISGEVFDQEGVAVGSGFQRYSGLVKLDNQLTDRLKLSSKVNLSQTETRLITGQENIVSTALQMTPNIPVRDFDGSFGGGDTEISPAQQFLPPNPIGLAQITTNTLMKRQALLGVNASYDLGHGLTLSAAVNADISNSEGRYFQPQYKFGFQERTTATLSERSQSSTYWNFQQILSYYKQIGTRHTLNVMGVHEAQRSEWRNLAGGISDFVSEEVIDLNLGNTETATADGGRASWAQESWLGRLNYNFAERYYVMATARADGSSNFGANNKWGVFPSASVAWRISNEPFFQIGAISELRLRFETGLTGNQGGAGFIYGTLGAWTTPWGTGFALNRYANPNLQWEATQTNNFGLDLAFLEDRIQVEFDYYTRHTDELLTEAANPDYLGVTGSGSIANPFVNVGSLRNEGWTVRLQTRNINTPNFTWSTDFNFSVVDSEILSLNTSSGFFDRTSWWMDNWTQRSAIGQAPWLFYGFEADGLYESLEEINNSPLPVDNDGNPLPVSPDGIWVGDVKYRDISGPDGEPDGVIDSYDQTFIGNPNARQSLGLTNTFSYKSLELSVLFTGSFNYDVYNYTAYAATNPNSINLSRNLLNRAYDFARVELDAEEQPYIVNAGTDIPRINATDLNGNYSRHSSRFVEDGSFLRLKNVTLAYNLPAAMVSRLGFMQSLRLAISAQNLATFTNYSGYDPEIGSYVGRDATAGNQAVGVDNGRYPSVPLYTVSVGVQF</sequence>
<dbReference type="Pfam" id="PF07715">
    <property type="entry name" value="Plug"/>
    <property type="match status" value="1"/>
</dbReference>
<proteinExistence type="inferred from homology"/>
<evidence type="ECO:0000313" key="10">
    <source>
        <dbReference type="Proteomes" id="UP000237662"/>
    </source>
</evidence>
<gene>
    <name evidence="9" type="ORF">CLV84_0050</name>
</gene>
<comment type="subcellular location">
    <subcellularLocation>
        <location evidence="1 7">Cell outer membrane</location>
        <topology evidence="1 7">Multi-pass membrane protein</topology>
    </subcellularLocation>
</comment>
<dbReference type="SUPFAM" id="SSF49464">
    <property type="entry name" value="Carboxypeptidase regulatory domain-like"/>
    <property type="match status" value="1"/>
</dbReference>
<dbReference type="Pfam" id="PF13715">
    <property type="entry name" value="CarbopepD_reg_2"/>
    <property type="match status" value="1"/>
</dbReference>
<keyword evidence="10" id="KW-1185">Reference proteome</keyword>
<dbReference type="Gene3D" id="2.40.170.20">
    <property type="entry name" value="TonB-dependent receptor, beta-barrel domain"/>
    <property type="match status" value="1"/>
</dbReference>
<dbReference type="EMBL" id="PTJC01000005">
    <property type="protein sequence ID" value="PPK87116.1"/>
    <property type="molecule type" value="Genomic_DNA"/>
</dbReference>
<dbReference type="InterPro" id="IPR012910">
    <property type="entry name" value="Plug_dom"/>
</dbReference>
<name>A0A2S6I6J4_9BACT</name>
<organism evidence="9 10">
    <name type="scientific">Neolewinella xylanilytica</name>
    <dbReference type="NCBI Taxonomy" id="1514080"/>
    <lineage>
        <taxon>Bacteria</taxon>
        <taxon>Pseudomonadati</taxon>
        <taxon>Bacteroidota</taxon>
        <taxon>Saprospiria</taxon>
        <taxon>Saprospirales</taxon>
        <taxon>Lewinellaceae</taxon>
        <taxon>Neolewinella</taxon>
    </lineage>
</organism>
<dbReference type="NCBIfam" id="TIGR04057">
    <property type="entry name" value="SusC_RagA_signa"/>
    <property type="match status" value="1"/>
</dbReference>
<comment type="similarity">
    <text evidence="7">Belongs to the TonB-dependent receptor family.</text>
</comment>
<keyword evidence="2 7" id="KW-0813">Transport</keyword>
<keyword evidence="3 7" id="KW-1134">Transmembrane beta strand</keyword>
<dbReference type="Gene3D" id="2.170.130.10">
    <property type="entry name" value="TonB-dependent receptor, plug domain"/>
    <property type="match status" value="1"/>
</dbReference>
<keyword evidence="6 7" id="KW-0998">Cell outer membrane</keyword>
<dbReference type="InterPro" id="IPR036942">
    <property type="entry name" value="Beta-barrel_TonB_sf"/>
</dbReference>
<dbReference type="InterPro" id="IPR037066">
    <property type="entry name" value="Plug_dom_sf"/>
</dbReference>
<dbReference type="AlphaFoldDB" id="A0A2S6I6J4"/>
<dbReference type="InterPro" id="IPR039426">
    <property type="entry name" value="TonB-dep_rcpt-like"/>
</dbReference>
<dbReference type="NCBIfam" id="TIGR04056">
    <property type="entry name" value="OMP_RagA_SusC"/>
    <property type="match status" value="1"/>
</dbReference>
<dbReference type="InterPro" id="IPR023997">
    <property type="entry name" value="TonB-dep_OMP_SusC/RagA_CS"/>
</dbReference>
<evidence type="ECO:0000256" key="2">
    <source>
        <dbReference type="ARBA" id="ARBA00022448"/>
    </source>
</evidence>
<keyword evidence="5 7" id="KW-0472">Membrane</keyword>
<feature type="domain" description="TonB-dependent receptor plug" evidence="8">
    <location>
        <begin position="130"/>
        <end position="247"/>
    </location>
</feature>
<evidence type="ECO:0000256" key="4">
    <source>
        <dbReference type="ARBA" id="ARBA00022692"/>
    </source>
</evidence>
<evidence type="ECO:0000313" key="9">
    <source>
        <dbReference type="EMBL" id="PPK87116.1"/>
    </source>
</evidence>
<evidence type="ECO:0000256" key="5">
    <source>
        <dbReference type="ARBA" id="ARBA00023136"/>
    </source>
</evidence>
<dbReference type="Gene3D" id="2.60.40.1120">
    <property type="entry name" value="Carboxypeptidase-like, regulatory domain"/>
    <property type="match status" value="1"/>
</dbReference>
<evidence type="ECO:0000259" key="8">
    <source>
        <dbReference type="Pfam" id="PF07715"/>
    </source>
</evidence>
<reference evidence="9 10" key="1">
    <citation type="submission" date="2018-02" db="EMBL/GenBank/DDBJ databases">
        <title>Genomic Encyclopedia of Archaeal and Bacterial Type Strains, Phase II (KMG-II): from individual species to whole genera.</title>
        <authorList>
            <person name="Goeker M."/>
        </authorList>
    </citation>
    <scope>NUCLEOTIDE SEQUENCE [LARGE SCALE GENOMIC DNA]</scope>
    <source>
        <strain evidence="9 10">DSM 29526</strain>
    </source>
</reference>
<evidence type="ECO:0000256" key="7">
    <source>
        <dbReference type="PROSITE-ProRule" id="PRU01360"/>
    </source>
</evidence>
<dbReference type="GO" id="GO:0009279">
    <property type="term" value="C:cell outer membrane"/>
    <property type="evidence" value="ECO:0007669"/>
    <property type="project" value="UniProtKB-SubCell"/>
</dbReference>
<accession>A0A2S6I6J4</accession>
<dbReference type="InterPro" id="IPR008969">
    <property type="entry name" value="CarboxyPept-like_regulatory"/>
</dbReference>
<dbReference type="InterPro" id="IPR023996">
    <property type="entry name" value="TonB-dep_OMP_SusC/RagA"/>
</dbReference>
<dbReference type="Proteomes" id="UP000237662">
    <property type="component" value="Unassembled WGS sequence"/>
</dbReference>
<keyword evidence="4 7" id="KW-0812">Transmembrane</keyword>